<sequence>MLCGLLKFWENMRLRSHGPFYSRIYKCRKGHRPTGKNVTHIVAQIMTTDMIKDFSLDTLILQHDSLEGALDSCFSGDMVVIFPGEYQADSLASLTDDIHIKGAGERQEVVIYSEPTSDNFVASKRSQVMLQDLTLVQRGTCDGIVVVESGQMTLKNCVLKCEGTGVCVLTGASLFMTNCEVTGAQGAGIELYPGSVAELHQNEIHHCSNQTIKDPKNSLGGINMKVLPEPQLRMFDNYIHDNHGYGVTILVPDNIQGTVNEEQVTARGDENESDQLAKAIQKLSLNTSTNKLISNSLGDLNFYLPVFVTS</sequence>
<dbReference type="GO" id="GO:0030154">
    <property type="term" value="P:cell differentiation"/>
    <property type="evidence" value="ECO:0007669"/>
    <property type="project" value="UniProtKB-KW"/>
</dbReference>
<evidence type="ECO:0000259" key="14">
    <source>
        <dbReference type="Pfam" id="PF13229"/>
    </source>
</evidence>
<evidence type="ECO:0000313" key="16">
    <source>
        <dbReference type="Proteomes" id="UP001501920"/>
    </source>
</evidence>
<organism evidence="15 16">
    <name type="scientific">Pygocentrus nattereri</name>
    <name type="common">Red-bellied piranha</name>
    <dbReference type="NCBI Taxonomy" id="42514"/>
    <lineage>
        <taxon>Eukaryota</taxon>
        <taxon>Metazoa</taxon>
        <taxon>Chordata</taxon>
        <taxon>Craniata</taxon>
        <taxon>Vertebrata</taxon>
        <taxon>Euteleostomi</taxon>
        <taxon>Actinopterygii</taxon>
        <taxon>Neopterygii</taxon>
        <taxon>Teleostei</taxon>
        <taxon>Ostariophysi</taxon>
        <taxon>Characiformes</taxon>
        <taxon>Characoidei</taxon>
        <taxon>Pygocentrus</taxon>
    </lineage>
</organism>
<keyword evidence="7" id="KW-0007">Acetylation</keyword>
<reference evidence="15" key="3">
    <citation type="submission" date="2025-09" db="UniProtKB">
        <authorList>
            <consortium name="Ensembl"/>
        </authorList>
    </citation>
    <scope>IDENTIFICATION</scope>
</reference>
<feature type="domain" description="Right handed beta helix" evidence="14">
    <location>
        <begin position="143"/>
        <end position="250"/>
    </location>
</feature>
<keyword evidence="4" id="KW-0677">Repeat</keyword>
<dbReference type="SUPFAM" id="SSF51126">
    <property type="entry name" value="Pectin lyase-like"/>
    <property type="match status" value="1"/>
</dbReference>
<evidence type="ECO:0000256" key="9">
    <source>
        <dbReference type="ARBA" id="ARBA00023212"/>
    </source>
</evidence>
<evidence type="ECO:0000256" key="2">
    <source>
        <dbReference type="ARBA" id="ARBA00022490"/>
    </source>
</evidence>
<evidence type="ECO:0000256" key="5">
    <source>
        <dbReference type="ARBA" id="ARBA00022782"/>
    </source>
</evidence>
<keyword evidence="2" id="KW-0963">Cytoplasm</keyword>
<dbReference type="InterPro" id="IPR011050">
    <property type="entry name" value="Pectin_lyase_fold/virulence"/>
</dbReference>
<dbReference type="Ensembl" id="ENSPNAT00000023431.2">
    <property type="protein sequence ID" value="ENSPNAP00000015286.1"/>
    <property type="gene ID" value="ENSPNAG00000021325.2"/>
</dbReference>
<evidence type="ECO:0000256" key="11">
    <source>
        <dbReference type="ARBA" id="ARBA00061841"/>
    </source>
</evidence>
<dbReference type="InterPro" id="IPR012334">
    <property type="entry name" value="Pectin_lyas_fold"/>
</dbReference>
<dbReference type="PANTHER" id="PTHR14695:SF7">
    <property type="entry name" value="TESTICULAR SPINDLE-ASSOCIATED PROTEIN SHCBP1L"/>
    <property type="match status" value="1"/>
</dbReference>
<evidence type="ECO:0000256" key="12">
    <source>
        <dbReference type="ARBA" id="ARBA00074550"/>
    </source>
</evidence>
<evidence type="ECO:0000256" key="10">
    <source>
        <dbReference type="ARBA" id="ARBA00054357"/>
    </source>
</evidence>
<reference evidence="15 16" key="1">
    <citation type="submission" date="2020-10" db="EMBL/GenBank/DDBJ databases">
        <title>Pygocentrus nattereri (red-bellied piranha) genome, fPygNat1, primary haplotype.</title>
        <authorList>
            <person name="Myers G."/>
            <person name="Meyer A."/>
            <person name="Karagic N."/>
            <person name="Pippel M."/>
            <person name="Winkler S."/>
            <person name="Tracey A."/>
            <person name="Wood J."/>
            <person name="Formenti G."/>
            <person name="Howe K."/>
            <person name="Fedrigo O."/>
            <person name="Jarvis E.D."/>
        </authorList>
    </citation>
    <scope>NUCLEOTIDE SEQUENCE [LARGE SCALE GENOMIC DNA]</scope>
</reference>
<keyword evidence="5" id="KW-0221">Differentiation</keyword>
<evidence type="ECO:0000256" key="7">
    <source>
        <dbReference type="ARBA" id="ARBA00022990"/>
    </source>
</evidence>
<keyword evidence="8" id="KW-0175">Coiled coil</keyword>
<dbReference type="GO" id="GO:0007283">
    <property type="term" value="P:spermatogenesis"/>
    <property type="evidence" value="ECO:0007669"/>
    <property type="project" value="UniProtKB-KW"/>
</dbReference>
<protein>
    <recommendedName>
        <fullName evidence="12">Testicular spindle-associated protein SHCBP1L</fullName>
    </recommendedName>
    <alternativeName>
        <fullName evidence="13">SHC SH2 domain-binding protein 1-like protein</fullName>
    </alternativeName>
</protein>
<dbReference type="InterPro" id="IPR039448">
    <property type="entry name" value="Beta_helix"/>
</dbReference>
<dbReference type="GO" id="GO:0072687">
    <property type="term" value="C:meiotic spindle"/>
    <property type="evidence" value="ECO:0007669"/>
    <property type="project" value="TreeGrafter"/>
</dbReference>
<dbReference type="PANTHER" id="PTHR14695">
    <property type="entry name" value="SHC SH2-DOMAIN BINDING PROTEIN 1-RELATED"/>
    <property type="match status" value="1"/>
</dbReference>
<dbReference type="STRING" id="42514.ENSPNAP00000015286"/>
<dbReference type="FunFam" id="2.160.20.10:FF:000021">
    <property type="entry name" value="SHC binding and spindle associated 1 like"/>
    <property type="match status" value="1"/>
</dbReference>
<dbReference type="Gene3D" id="2.160.20.10">
    <property type="entry name" value="Single-stranded right-handed beta-helix, Pectin lyase-like"/>
    <property type="match status" value="1"/>
</dbReference>
<evidence type="ECO:0000256" key="1">
    <source>
        <dbReference type="ARBA" id="ARBA00004186"/>
    </source>
</evidence>
<dbReference type="GO" id="GO:0007112">
    <property type="term" value="P:male meiosis cytokinesis"/>
    <property type="evidence" value="ECO:0007669"/>
    <property type="project" value="TreeGrafter"/>
</dbReference>
<name>A0A3B4CWX9_PYGNA</name>
<reference evidence="15" key="2">
    <citation type="submission" date="2025-08" db="UniProtKB">
        <authorList>
            <consortium name="Ensembl"/>
        </authorList>
    </citation>
    <scope>IDENTIFICATION</scope>
</reference>
<keyword evidence="9" id="KW-0206">Cytoskeleton</keyword>
<evidence type="ECO:0000256" key="4">
    <source>
        <dbReference type="ARBA" id="ARBA00022737"/>
    </source>
</evidence>
<dbReference type="Proteomes" id="UP001501920">
    <property type="component" value="Chromosome 2"/>
</dbReference>
<dbReference type="InterPro" id="IPR045140">
    <property type="entry name" value="SHCBP1-like"/>
</dbReference>
<comment type="subcellular location">
    <subcellularLocation>
        <location evidence="1">Cytoplasm</location>
        <location evidence="1">Cytoskeleton</location>
        <location evidence="1">Spindle</location>
    </subcellularLocation>
</comment>
<evidence type="ECO:0000256" key="8">
    <source>
        <dbReference type="ARBA" id="ARBA00023054"/>
    </source>
</evidence>
<comment type="function">
    <text evidence="10">Testis-specific spindle-associated factor that plays a role in spermatogenesis. In association with HSPA2, participates in the maintenance of spindle integrity during meiosis in male germ cells.</text>
</comment>
<keyword evidence="3" id="KW-0597">Phosphoprotein</keyword>
<evidence type="ECO:0000256" key="13">
    <source>
        <dbReference type="ARBA" id="ARBA00079389"/>
    </source>
</evidence>
<evidence type="ECO:0000256" key="6">
    <source>
        <dbReference type="ARBA" id="ARBA00022871"/>
    </source>
</evidence>
<dbReference type="OMA" id="EGPCFPR"/>
<evidence type="ECO:0000313" key="15">
    <source>
        <dbReference type="Ensembl" id="ENSPNAP00000015286.1"/>
    </source>
</evidence>
<keyword evidence="6" id="KW-0744">Spermatogenesis</keyword>
<comment type="subunit">
    <text evidence="11">Interacts with HSPA2; this interaction may promote the recruitment of HSPA2 to the spindle.</text>
</comment>
<evidence type="ECO:0000256" key="3">
    <source>
        <dbReference type="ARBA" id="ARBA00022553"/>
    </source>
</evidence>
<dbReference type="GeneTree" id="ENSGT00940000161173"/>
<dbReference type="AlphaFoldDB" id="A0A3B4CWX9"/>
<accession>A0A3B4CWX9</accession>
<dbReference type="Pfam" id="PF13229">
    <property type="entry name" value="Beta_helix"/>
    <property type="match status" value="1"/>
</dbReference>
<proteinExistence type="predicted"/>
<keyword evidence="16" id="KW-1185">Reference proteome</keyword>